<evidence type="ECO:0000313" key="2">
    <source>
        <dbReference type="EMBL" id="MCW8088469.1"/>
    </source>
</evidence>
<evidence type="ECO:0000256" key="1">
    <source>
        <dbReference type="SAM" id="MobiDB-lite"/>
    </source>
</evidence>
<evidence type="ECO:0000313" key="3">
    <source>
        <dbReference type="Proteomes" id="UP001526430"/>
    </source>
</evidence>
<feature type="compositionally biased region" description="Polar residues" evidence="1">
    <location>
        <begin position="96"/>
        <end position="105"/>
    </location>
</feature>
<keyword evidence="3" id="KW-1185">Reference proteome</keyword>
<protein>
    <recommendedName>
        <fullName evidence="4">DUF4148 domain-containing protein</fullName>
    </recommendedName>
</protein>
<dbReference type="EMBL" id="JAPFQI010000040">
    <property type="protein sequence ID" value="MCW8088469.1"/>
    <property type="molecule type" value="Genomic_DNA"/>
</dbReference>
<reference evidence="2 3" key="1">
    <citation type="submission" date="2022-10" db="EMBL/GenBank/DDBJ databases">
        <title>Roseococcus glaciei nov., sp. nov., isolated from glacier.</title>
        <authorList>
            <person name="Liu Q."/>
            <person name="Xin Y.-H."/>
        </authorList>
    </citation>
    <scope>NUCLEOTIDE SEQUENCE [LARGE SCALE GENOMIC DNA]</scope>
    <source>
        <strain evidence="2 3">MDT2-1-1</strain>
    </source>
</reference>
<sequence length="126" mass="13565">MGWPQLAFAATQAENKQKVSTIVTDEAAPAKPTRSEAYRERLRQAQIVASQAARARAAGRKPNDDEAARLVAEFHARGGQVTYCDPAEDPVPVTKPANTRASRTTPAPVVQERELVVQEGEPSTTG</sequence>
<proteinExistence type="predicted"/>
<feature type="region of interest" description="Disordered" evidence="1">
    <location>
        <begin position="83"/>
        <end position="108"/>
    </location>
</feature>
<dbReference type="Proteomes" id="UP001526430">
    <property type="component" value="Unassembled WGS sequence"/>
</dbReference>
<gene>
    <name evidence="2" type="ORF">OF850_23095</name>
</gene>
<evidence type="ECO:0008006" key="4">
    <source>
        <dbReference type="Google" id="ProtNLM"/>
    </source>
</evidence>
<name>A0ABT3P228_9PROT</name>
<accession>A0ABT3P228</accession>
<organism evidence="2 3">
    <name type="scientific">Sabulicella glaciei</name>
    <dbReference type="NCBI Taxonomy" id="2984948"/>
    <lineage>
        <taxon>Bacteria</taxon>
        <taxon>Pseudomonadati</taxon>
        <taxon>Pseudomonadota</taxon>
        <taxon>Alphaproteobacteria</taxon>
        <taxon>Acetobacterales</taxon>
        <taxon>Acetobacteraceae</taxon>
        <taxon>Sabulicella</taxon>
    </lineage>
</organism>
<comment type="caution">
    <text evidence="2">The sequence shown here is derived from an EMBL/GenBank/DDBJ whole genome shotgun (WGS) entry which is preliminary data.</text>
</comment>